<dbReference type="Gene3D" id="2.160.10.10">
    <property type="entry name" value="Hexapeptide repeat proteins"/>
    <property type="match status" value="1"/>
</dbReference>
<comment type="caution">
    <text evidence="6">The sequence shown here is derived from an EMBL/GenBank/DDBJ whole genome shotgun (WGS) entry which is preliminary data.</text>
</comment>
<dbReference type="Proteomes" id="UP000808349">
    <property type="component" value="Unassembled WGS sequence"/>
</dbReference>
<evidence type="ECO:0000256" key="1">
    <source>
        <dbReference type="ARBA" id="ARBA00022516"/>
    </source>
</evidence>
<keyword evidence="5" id="KW-0012">Acyltransferase</keyword>
<evidence type="ECO:0000256" key="4">
    <source>
        <dbReference type="ARBA" id="ARBA00023098"/>
    </source>
</evidence>
<evidence type="ECO:0000256" key="5">
    <source>
        <dbReference type="ARBA" id="ARBA00023315"/>
    </source>
</evidence>
<organism evidence="6 7">
    <name type="scientific">Candidatus Defluviibacterium haderslevense</name>
    <dbReference type="NCBI Taxonomy" id="2981993"/>
    <lineage>
        <taxon>Bacteria</taxon>
        <taxon>Pseudomonadati</taxon>
        <taxon>Bacteroidota</taxon>
        <taxon>Saprospiria</taxon>
        <taxon>Saprospirales</taxon>
        <taxon>Saprospiraceae</taxon>
        <taxon>Candidatus Defluviibacterium</taxon>
    </lineage>
</organism>
<dbReference type="GO" id="GO:0016020">
    <property type="term" value="C:membrane"/>
    <property type="evidence" value="ECO:0007669"/>
    <property type="project" value="GOC"/>
</dbReference>
<keyword evidence="3" id="KW-0808">Transferase</keyword>
<dbReference type="InterPro" id="IPR011004">
    <property type="entry name" value="Trimer_LpxA-like_sf"/>
</dbReference>
<keyword evidence="4" id="KW-0443">Lipid metabolism</keyword>
<dbReference type="CDD" id="cd03352">
    <property type="entry name" value="LbH_LpxD"/>
    <property type="match status" value="1"/>
</dbReference>
<dbReference type="InterPro" id="IPR007691">
    <property type="entry name" value="LpxD"/>
</dbReference>
<dbReference type="EMBL" id="JADKFW010000004">
    <property type="protein sequence ID" value="MBK9716212.1"/>
    <property type="molecule type" value="Genomic_DNA"/>
</dbReference>
<dbReference type="PANTHER" id="PTHR43378">
    <property type="entry name" value="UDP-3-O-ACYLGLUCOSAMINE N-ACYLTRANSFERASE"/>
    <property type="match status" value="1"/>
</dbReference>
<protein>
    <submittedName>
        <fullName evidence="6">UDP-3-O-(3-hydroxymyristoyl)glucosamine N-acyltransferase</fullName>
    </submittedName>
</protein>
<gene>
    <name evidence="6" type="ORF">IPO85_01565</name>
</gene>
<reference evidence="6 7" key="1">
    <citation type="submission" date="2020-10" db="EMBL/GenBank/DDBJ databases">
        <title>Connecting structure to function with the recovery of over 1000 high-quality activated sludge metagenome-assembled genomes encoding full-length rRNA genes using long-read sequencing.</title>
        <authorList>
            <person name="Singleton C.M."/>
            <person name="Petriglieri F."/>
            <person name="Kristensen J.M."/>
            <person name="Kirkegaard R.H."/>
            <person name="Michaelsen T.Y."/>
            <person name="Andersen M.H."/>
            <person name="Karst S.M."/>
            <person name="Dueholm M.S."/>
            <person name="Nielsen P.H."/>
            <person name="Albertsen M."/>
        </authorList>
    </citation>
    <scope>NUCLEOTIDE SEQUENCE [LARGE SCALE GENOMIC DNA]</scope>
    <source>
        <strain evidence="6">Ribe_18-Q3-R11-54_BAT3C.373</strain>
    </source>
</reference>
<dbReference type="InterPro" id="IPR001451">
    <property type="entry name" value="Hexapep"/>
</dbReference>
<evidence type="ECO:0000256" key="3">
    <source>
        <dbReference type="ARBA" id="ARBA00022679"/>
    </source>
</evidence>
<dbReference type="AlphaFoldDB" id="A0A9D7S6S0"/>
<evidence type="ECO:0000256" key="2">
    <source>
        <dbReference type="ARBA" id="ARBA00022556"/>
    </source>
</evidence>
<evidence type="ECO:0000313" key="7">
    <source>
        <dbReference type="Proteomes" id="UP000808349"/>
    </source>
</evidence>
<accession>A0A9D7S6S0</accession>
<dbReference type="GO" id="GO:0009245">
    <property type="term" value="P:lipid A biosynthetic process"/>
    <property type="evidence" value="ECO:0007669"/>
    <property type="project" value="UniProtKB-KW"/>
</dbReference>
<sequence>MKFDNPKSVIELAQKYQLKVIGNKEQLAFGINEIHKVTLGDITFVDVEKYYNKSLHSLASIIIINNEVDCPPGKTLLICEKPFDVYNDIVATERPLIPLTSQISSSALIHPEAIIEPGVVIGHHVVIGAGSHIQANVYIGEYTVIGNQVNIQAGTIIGTDAFYYKKTDGVYNKWRSCGRVIIHNDVEVGAGCTINKGVSGDTIIGQGTKIDCQVHIGHGVVVGKHCLFAAQVGIAGKTIIGDHVTLYGQVGVAQNLHIGSNVVVYAASGIGKDLETGKTYFGSPADEALIKFKEIAALKQLPEMIKRKLGN</sequence>
<dbReference type="PANTHER" id="PTHR43378:SF2">
    <property type="entry name" value="UDP-3-O-ACYLGLUCOSAMINE N-ACYLTRANSFERASE 1, MITOCHONDRIAL-RELATED"/>
    <property type="match status" value="1"/>
</dbReference>
<dbReference type="Gene3D" id="3.40.1390.10">
    <property type="entry name" value="MurE/MurF, N-terminal domain"/>
    <property type="match status" value="1"/>
</dbReference>
<proteinExistence type="predicted"/>
<dbReference type="GO" id="GO:0016410">
    <property type="term" value="F:N-acyltransferase activity"/>
    <property type="evidence" value="ECO:0007669"/>
    <property type="project" value="InterPro"/>
</dbReference>
<evidence type="ECO:0000313" key="6">
    <source>
        <dbReference type="EMBL" id="MBK9716212.1"/>
    </source>
</evidence>
<keyword evidence="2" id="KW-0441">Lipid A biosynthesis</keyword>
<dbReference type="Pfam" id="PF00132">
    <property type="entry name" value="Hexapep"/>
    <property type="match status" value="2"/>
</dbReference>
<keyword evidence="1" id="KW-0444">Lipid biosynthesis</keyword>
<dbReference type="SUPFAM" id="SSF51161">
    <property type="entry name" value="Trimeric LpxA-like enzymes"/>
    <property type="match status" value="1"/>
</dbReference>
<name>A0A9D7S6S0_9BACT</name>